<sequence length="93" mass="11196">MTEVYRLIECEKIEDQLCVMNDYEIYNDNEELLMKIKDKMVIIGENYIKIFKEDKKLLEVKDKNMLFYVVTDERGFAILQIENVISQFFSNIL</sequence>
<reference evidence="1 2" key="1">
    <citation type="journal article" date="2018" name="Environ. Microbiol.">
        <title>New archaeal viruses discovered by metagenomic analysis of viral communities in enrichment cultures.</title>
        <authorList>
            <person name="Liu Y."/>
            <person name="Brandt D."/>
            <person name="Ishino S."/>
            <person name="Ishino Y."/>
            <person name="Koonin E.V."/>
            <person name="Kalinowski J."/>
            <person name="Krupovic M."/>
            <person name="Prangishvili D."/>
        </authorList>
    </citation>
    <scope>NUCLEOTIDE SEQUENCE [LARGE SCALE GENOMIC DNA]</scope>
</reference>
<accession>A0A3S8NF22</accession>
<dbReference type="EMBL" id="MK064563">
    <property type="protein sequence ID" value="AZI75835.1"/>
    <property type="molecule type" value="Genomic_DNA"/>
</dbReference>
<evidence type="ECO:0000313" key="2">
    <source>
        <dbReference type="Proteomes" id="UP000277749"/>
    </source>
</evidence>
<dbReference type="Proteomes" id="UP000277749">
    <property type="component" value="Segment"/>
</dbReference>
<gene>
    <name evidence="1" type="ORF">SBFV2_gp68</name>
</gene>
<organism evidence="1 2">
    <name type="scientific">Sulfolobales Beppu filamentous virus 2</name>
    <dbReference type="NCBI Taxonomy" id="2493123"/>
    <lineage>
        <taxon>Viruses</taxon>
        <taxon>Adnaviria</taxon>
        <taxon>Zilligvirae</taxon>
        <taxon>Taleaviricota</taxon>
        <taxon>Tokiviricetes</taxon>
        <taxon>Ligamenvirales</taxon>
        <taxon>Lipothrixviridae</taxon>
        <taxon>Alphalipothrixvirus</taxon>
        <taxon>Alphalipothrixvirus umijigokuense</taxon>
    </lineage>
</organism>
<protein>
    <submittedName>
        <fullName evidence="1">Uncharacterized protein</fullName>
    </submittedName>
</protein>
<evidence type="ECO:0000313" key="1">
    <source>
        <dbReference type="EMBL" id="AZI75835.1"/>
    </source>
</evidence>
<name>A0A3S8NF22_9VIRU</name>
<proteinExistence type="predicted"/>
<keyword evidence="2" id="KW-1185">Reference proteome</keyword>